<keyword evidence="2" id="KW-1185">Reference proteome</keyword>
<sequence>MSTPRKLRIFYDAHLRDRARAGRHNFSNRIRAAFERHRFEVEFVLNTDAARLQSAAEPGYALFHMDDPFHPRALTMRLAYYFPFWRIEASAKRWEWDVAKARFDPRAIDPEAAALFVRRARNRQFPEAAGPSPAGGYVYVPLQGRLRDHRSFQSMSPIEMLGETLAATGSRPVRAGLHPKEDYDAEDLAALDQIAAVNPRLSIERGPMLPLLQNCDMVVTQNSSVALSGYFFEKPAVLFGLIDFHHIAANVADLGVAEAFQRAASMRPDYARYLYWFLKETTINAGDDTAEAQIIAEVRRRGWVF</sequence>
<evidence type="ECO:0008006" key="3">
    <source>
        <dbReference type="Google" id="ProtNLM"/>
    </source>
</evidence>
<name>A0A438AH10_9RHOB</name>
<organism evidence="1 2">
    <name type="scientific">Mesobaculum littorinae</name>
    <dbReference type="NCBI Taxonomy" id="2486419"/>
    <lineage>
        <taxon>Bacteria</taxon>
        <taxon>Pseudomonadati</taxon>
        <taxon>Pseudomonadota</taxon>
        <taxon>Alphaproteobacteria</taxon>
        <taxon>Rhodobacterales</taxon>
        <taxon>Roseobacteraceae</taxon>
        <taxon>Mesobaculum</taxon>
    </lineage>
</organism>
<dbReference type="OrthoDB" id="6713140at2"/>
<dbReference type="Proteomes" id="UP000285908">
    <property type="component" value="Unassembled WGS sequence"/>
</dbReference>
<dbReference type="AlphaFoldDB" id="A0A438AH10"/>
<evidence type="ECO:0000313" key="1">
    <source>
        <dbReference type="EMBL" id="RVV98003.1"/>
    </source>
</evidence>
<evidence type="ECO:0000313" key="2">
    <source>
        <dbReference type="Proteomes" id="UP000285908"/>
    </source>
</evidence>
<dbReference type="EMBL" id="RQXX01000003">
    <property type="protein sequence ID" value="RVV98003.1"/>
    <property type="molecule type" value="Genomic_DNA"/>
</dbReference>
<protein>
    <recommendedName>
        <fullName evidence="3">Capsule polysaccharide biosynthesis protein</fullName>
    </recommendedName>
</protein>
<accession>A0A438AH10</accession>
<proteinExistence type="predicted"/>
<reference evidence="1 2" key="1">
    <citation type="submission" date="2018-11" db="EMBL/GenBank/DDBJ databases">
        <title>Mesobaculum littorinae gen. nov., sp. nov., isolated from Littorina scabra that represents a novel genus of the order Rhodobacteraceae.</title>
        <authorList>
            <person name="Li F."/>
        </authorList>
    </citation>
    <scope>NUCLEOTIDE SEQUENCE [LARGE SCALE GENOMIC DNA]</scope>
    <source>
        <strain evidence="1 2">M0103</strain>
    </source>
</reference>
<dbReference type="RefSeq" id="WP_127906668.1">
    <property type="nucleotide sequence ID" value="NZ_RQXX01000003.1"/>
</dbReference>
<comment type="caution">
    <text evidence="1">The sequence shown here is derived from an EMBL/GenBank/DDBJ whole genome shotgun (WGS) entry which is preliminary data.</text>
</comment>
<gene>
    <name evidence="1" type="ORF">EKE94_11090</name>
</gene>